<dbReference type="CDD" id="cd03221">
    <property type="entry name" value="ABCF_EF-3"/>
    <property type="match status" value="2"/>
</dbReference>
<evidence type="ECO:0000256" key="7">
    <source>
        <dbReference type="SAM" id="MobiDB-lite"/>
    </source>
</evidence>
<dbReference type="SMART" id="SM00382">
    <property type="entry name" value="AAA"/>
    <property type="match status" value="2"/>
</dbReference>
<dbReference type="FunFam" id="3.40.50.300:FF:002053">
    <property type="entry name" value="ABC transporter ATP-binding protein"/>
    <property type="match status" value="1"/>
</dbReference>
<comment type="caution">
    <text evidence="9">The sequence shown here is derived from an EMBL/GenBank/DDBJ whole genome shotgun (WGS) entry which is preliminary data.</text>
</comment>
<evidence type="ECO:0000256" key="5">
    <source>
        <dbReference type="ARBA" id="ARBA00069073"/>
    </source>
</evidence>
<keyword evidence="1" id="KW-0677">Repeat</keyword>
<evidence type="ECO:0000259" key="8">
    <source>
        <dbReference type="PROSITE" id="PS50893"/>
    </source>
</evidence>
<dbReference type="PANTHER" id="PTHR19211:SF14">
    <property type="entry name" value="ATP-BINDING CASSETTE SUB-FAMILY F MEMBER 1"/>
    <property type="match status" value="1"/>
</dbReference>
<feature type="domain" description="ABC transporter" evidence="8">
    <location>
        <begin position="313"/>
        <end position="527"/>
    </location>
</feature>
<feature type="domain" description="ABC transporter" evidence="8">
    <location>
        <begin position="2"/>
        <end position="246"/>
    </location>
</feature>
<dbReference type="RefSeq" id="WP_109764864.1">
    <property type="nucleotide sequence ID" value="NZ_QGGU01000013.1"/>
</dbReference>
<evidence type="ECO:0000256" key="1">
    <source>
        <dbReference type="ARBA" id="ARBA00022737"/>
    </source>
</evidence>
<organism evidence="9 10">
    <name type="scientific">Pleionea mediterranea</name>
    <dbReference type="NCBI Taxonomy" id="523701"/>
    <lineage>
        <taxon>Bacteria</taxon>
        <taxon>Pseudomonadati</taxon>
        <taxon>Pseudomonadota</taxon>
        <taxon>Gammaproteobacteria</taxon>
        <taxon>Oceanospirillales</taxon>
        <taxon>Pleioneaceae</taxon>
        <taxon>Pleionea</taxon>
    </lineage>
</organism>
<dbReference type="InterPro" id="IPR027417">
    <property type="entry name" value="P-loop_NTPase"/>
</dbReference>
<keyword evidence="2" id="KW-0547">Nucleotide-binding</keyword>
<dbReference type="SUPFAM" id="SSF52540">
    <property type="entry name" value="P-loop containing nucleoside triphosphate hydrolases"/>
    <property type="match status" value="2"/>
</dbReference>
<sequence length="654" mass="73578">MITFSNVSYSRGAKTLVKDLDTTLFNGEKIGIVGANGCGKSTLFQLMLNDLHCDTGDVEIPDKINIAHVKQETPGVDQKAIDYVLDGDQQLRQAQQQLKRAETDNDGEGIGEAHHLLETVGAYDAESRAARLLYGLGFSDELMQTTVAELSGGWRVRLNLAQALIQPSDLLLLDEPTNHLDLDAVFWLESYLKSYAGTLMIISHDRDFLDAIVDRVMHFEVGQVKIYSGNYSQFLKIKAEQESLQAKQFEKQQAKIQHLQSFIDRFKAKASKAKQAQSRVKALEKMATVENFSVRERLSFDFFEPKHKPDPLLKFSNLSSGYEDLIILEKINLSIRGDSRIGLLGRNGAGKSTLLKTIAQTEVTTSGEREQSKHLNIGYFAQHQLEQLNGQQSAFAQMQQLDPNLTEQQVRNYLGGFAFHGEKVFDEVSQFSGGEKARLVLALMIYQKPNLILLDEPTNHLDMEMRDALTMAIQNFSGAVVLISHDRFLLDATVDELYLVDSAKVEPFNGDTQAYHQWLKQNRWGSDKSVDTEEKSAEKTATSGANDLSAVDRKAQKQQQAKLRQLLAPLKKKLQQTETKMDKLQQALAEVEDKMSDTSLYDDDRKDELNEAIQQQASIKTELEEAEMIWLSAQEAYDEKSEQLTEQLNSGELI</sequence>
<dbReference type="OrthoDB" id="6130096at2"/>
<accession>A0A316FF72</accession>
<evidence type="ECO:0000256" key="2">
    <source>
        <dbReference type="ARBA" id="ARBA00022741"/>
    </source>
</evidence>
<evidence type="ECO:0000313" key="10">
    <source>
        <dbReference type="Proteomes" id="UP000245790"/>
    </source>
</evidence>
<keyword evidence="6" id="KW-0175">Coiled coil</keyword>
<dbReference type="PROSITE" id="PS00211">
    <property type="entry name" value="ABC_TRANSPORTER_1"/>
    <property type="match status" value="2"/>
</dbReference>
<gene>
    <name evidence="9" type="ORF">C8D97_113115</name>
</gene>
<reference evidence="9 10" key="1">
    <citation type="submission" date="2018-05" db="EMBL/GenBank/DDBJ databases">
        <title>Genomic Encyclopedia of Type Strains, Phase IV (KMG-IV): sequencing the most valuable type-strain genomes for metagenomic binning, comparative biology and taxonomic classification.</title>
        <authorList>
            <person name="Goeker M."/>
        </authorList>
    </citation>
    <scope>NUCLEOTIDE SEQUENCE [LARGE SCALE GENOMIC DNA]</scope>
    <source>
        <strain evidence="9 10">DSM 25350</strain>
    </source>
</reference>
<dbReference type="Gene3D" id="3.40.50.300">
    <property type="entry name" value="P-loop containing nucleotide triphosphate hydrolases"/>
    <property type="match status" value="2"/>
</dbReference>
<feature type="compositionally biased region" description="Basic and acidic residues" evidence="7">
    <location>
        <begin position="526"/>
        <end position="538"/>
    </location>
</feature>
<name>A0A316FF72_9GAMM</name>
<dbReference type="AlphaFoldDB" id="A0A316FF72"/>
<dbReference type="GO" id="GO:0005524">
    <property type="term" value="F:ATP binding"/>
    <property type="evidence" value="ECO:0007669"/>
    <property type="project" value="UniProtKB-KW"/>
</dbReference>
<dbReference type="GO" id="GO:0016887">
    <property type="term" value="F:ATP hydrolysis activity"/>
    <property type="evidence" value="ECO:0007669"/>
    <property type="project" value="InterPro"/>
</dbReference>
<keyword evidence="3 9" id="KW-0067">ATP-binding</keyword>
<dbReference type="InterPro" id="IPR037118">
    <property type="entry name" value="Val-tRNA_synth_C_sf"/>
</dbReference>
<protein>
    <recommendedName>
        <fullName evidence="5">Probable ATP-binding protein YheS</fullName>
    </recommendedName>
</protein>
<feature type="coiled-coil region" evidence="6">
    <location>
        <begin position="567"/>
        <end position="629"/>
    </location>
</feature>
<comment type="similarity">
    <text evidence="4">Belongs to the ABC transporter superfamily. ABCF family. YheS subfamily.</text>
</comment>
<dbReference type="PROSITE" id="PS50893">
    <property type="entry name" value="ABC_TRANSPORTER_2"/>
    <property type="match status" value="2"/>
</dbReference>
<dbReference type="EMBL" id="QGGU01000013">
    <property type="protein sequence ID" value="PWK46430.1"/>
    <property type="molecule type" value="Genomic_DNA"/>
</dbReference>
<dbReference type="InterPro" id="IPR050611">
    <property type="entry name" value="ABCF"/>
</dbReference>
<feature type="region of interest" description="Disordered" evidence="7">
    <location>
        <begin position="526"/>
        <end position="554"/>
    </location>
</feature>
<dbReference type="InterPro" id="IPR032781">
    <property type="entry name" value="ABC_tran_Xtn"/>
</dbReference>
<evidence type="ECO:0000313" key="9">
    <source>
        <dbReference type="EMBL" id="PWK46430.1"/>
    </source>
</evidence>
<dbReference type="InterPro" id="IPR017871">
    <property type="entry name" value="ABC_transporter-like_CS"/>
</dbReference>
<dbReference type="Proteomes" id="UP000245790">
    <property type="component" value="Unassembled WGS sequence"/>
</dbReference>
<proteinExistence type="inferred from homology"/>
<evidence type="ECO:0000256" key="6">
    <source>
        <dbReference type="SAM" id="Coils"/>
    </source>
</evidence>
<dbReference type="Gene3D" id="1.10.287.380">
    <property type="entry name" value="Valyl-tRNA synthetase, C-terminal domain"/>
    <property type="match status" value="1"/>
</dbReference>
<dbReference type="InterPro" id="IPR003439">
    <property type="entry name" value="ABC_transporter-like_ATP-bd"/>
</dbReference>
<dbReference type="Pfam" id="PF00005">
    <property type="entry name" value="ABC_tran"/>
    <property type="match status" value="2"/>
</dbReference>
<dbReference type="InterPro" id="IPR003593">
    <property type="entry name" value="AAA+_ATPase"/>
</dbReference>
<dbReference type="Pfam" id="PF12848">
    <property type="entry name" value="ABC_tran_Xtn"/>
    <property type="match status" value="1"/>
</dbReference>
<evidence type="ECO:0000256" key="4">
    <source>
        <dbReference type="ARBA" id="ARBA00061571"/>
    </source>
</evidence>
<dbReference type="FunFam" id="3.40.50.300:FF:000011">
    <property type="entry name" value="Putative ABC transporter ATP-binding component"/>
    <property type="match status" value="1"/>
</dbReference>
<dbReference type="PANTHER" id="PTHR19211">
    <property type="entry name" value="ATP-BINDING TRANSPORT PROTEIN-RELATED"/>
    <property type="match status" value="1"/>
</dbReference>
<evidence type="ECO:0000256" key="3">
    <source>
        <dbReference type="ARBA" id="ARBA00022840"/>
    </source>
</evidence>
<keyword evidence="10" id="KW-1185">Reference proteome</keyword>